<dbReference type="RefSeq" id="WP_390216988.1">
    <property type="nucleotide sequence ID" value="NZ_JBHSZV010000013.1"/>
</dbReference>
<dbReference type="Proteomes" id="UP001596410">
    <property type="component" value="Unassembled WGS sequence"/>
</dbReference>
<sequence>MKEEQYQLADLSETEREQIEVLEKEFGKVLIAWENEQTPHKTN</sequence>
<gene>
    <name evidence="1" type="ORF">ACFQIC_06235</name>
</gene>
<organism evidence="1 2">
    <name type="scientific">Halobacillus seohaensis</name>
    <dbReference type="NCBI Taxonomy" id="447421"/>
    <lineage>
        <taxon>Bacteria</taxon>
        <taxon>Bacillati</taxon>
        <taxon>Bacillota</taxon>
        <taxon>Bacilli</taxon>
        <taxon>Bacillales</taxon>
        <taxon>Bacillaceae</taxon>
        <taxon>Halobacillus</taxon>
    </lineage>
</organism>
<evidence type="ECO:0000313" key="1">
    <source>
        <dbReference type="EMBL" id="MFC7061457.1"/>
    </source>
</evidence>
<accession>A0ABW2ELQ1</accession>
<protein>
    <submittedName>
        <fullName evidence="1">Uncharacterized protein</fullName>
    </submittedName>
</protein>
<evidence type="ECO:0000313" key="2">
    <source>
        <dbReference type="Proteomes" id="UP001596410"/>
    </source>
</evidence>
<dbReference type="EMBL" id="JBHSZV010000013">
    <property type="protein sequence ID" value="MFC7061457.1"/>
    <property type="molecule type" value="Genomic_DNA"/>
</dbReference>
<proteinExistence type="predicted"/>
<keyword evidence="2" id="KW-1185">Reference proteome</keyword>
<name>A0ABW2ELQ1_9BACI</name>
<reference evidence="2" key="1">
    <citation type="journal article" date="2019" name="Int. J. Syst. Evol. Microbiol.">
        <title>The Global Catalogue of Microorganisms (GCM) 10K type strain sequencing project: providing services to taxonomists for standard genome sequencing and annotation.</title>
        <authorList>
            <consortium name="The Broad Institute Genomics Platform"/>
            <consortium name="The Broad Institute Genome Sequencing Center for Infectious Disease"/>
            <person name="Wu L."/>
            <person name="Ma J."/>
        </authorList>
    </citation>
    <scope>NUCLEOTIDE SEQUENCE [LARGE SCALE GENOMIC DNA]</scope>
    <source>
        <strain evidence="2">CGMCC 4.1621</strain>
    </source>
</reference>
<comment type="caution">
    <text evidence="1">The sequence shown here is derived from an EMBL/GenBank/DDBJ whole genome shotgun (WGS) entry which is preliminary data.</text>
</comment>